<name>A0A7W8G0Z0_9GAMM</name>
<evidence type="ECO:0000313" key="3">
    <source>
        <dbReference type="EMBL" id="MBB5209661.1"/>
    </source>
</evidence>
<evidence type="ECO:0000256" key="2">
    <source>
        <dbReference type="SAM" id="Phobius"/>
    </source>
</evidence>
<reference evidence="3 4" key="1">
    <citation type="submission" date="2020-08" db="EMBL/GenBank/DDBJ databases">
        <title>Genomic Encyclopedia of Type Strains, Phase IV (KMG-IV): sequencing the most valuable type-strain genomes for metagenomic binning, comparative biology and taxonomic classification.</title>
        <authorList>
            <person name="Goeker M."/>
        </authorList>
    </citation>
    <scope>NUCLEOTIDE SEQUENCE [LARGE SCALE GENOMIC DNA]</scope>
    <source>
        <strain evidence="3 4">DSM 24163</strain>
    </source>
</reference>
<protein>
    <submittedName>
        <fullName evidence="3">Uncharacterized protein</fullName>
    </submittedName>
</protein>
<feature type="region of interest" description="Disordered" evidence="1">
    <location>
        <begin position="146"/>
        <end position="169"/>
    </location>
</feature>
<dbReference type="RefSeq" id="WP_183962193.1">
    <property type="nucleotide sequence ID" value="NZ_JACHHP010000007.1"/>
</dbReference>
<proteinExistence type="predicted"/>
<dbReference type="AlphaFoldDB" id="A0A7W8G0Z0"/>
<evidence type="ECO:0000256" key="1">
    <source>
        <dbReference type="SAM" id="MobiDB-lite"/>
    </source>
</evidence>
<evidence type="ECO:0000313" key="4">
    <source>
        <dbReference type="Proteomes" id="UP000521199"/>
    </source>
</evidence>
<sequence length="372" mass="40181">MLGSAISFTGYLLVLFVLNIWIVVRIWKRSPLLAVLAFFFWPLSIVALFLNWGDEESDIRIPFLLSLVVGALMVFMAMRTVEKGVEEMAYMLTDEDIALIREDDPELAQRLEAARAEQLAEGDGDWSDEEGSDDAEAADEAGFAIREDRSIERDDSPGAEAATPAARDPAAIEAEHRANLERAAGAIAWQFRSVALPGADASVRLPQHFRFAPRASLLYVARLRGMALPSDVVGWVVHRDVSLAREDAWFVQVRQVQLASPLPMSEPLGDADAREAGAAALVGRIATALDATKAPPRAPAWDAGAAVATWERSAAGVDADAPFADYVAARVLPRALVEFSVPALHAAHAQLGVRASRMLAQRVDTAPAAPAR</sequence>
<feature type="transmembrane region" description="Helical" evidence="2">
    <location>
        <begin position="6"/>
        <end position="24"/>
    </location>
</feature>
<feature type="transmembrane region" description="Helical" evidence="2">
    <location>
        <begin position="59"/>
        <end position="78"/>
    </location>
</feature>
<comment type="caution">
    <text evidence="3">The sequence shown here is derived from an EMBL/GenBank/DDBJ whole genome shotgun (WGS) entry which is preliminary data.</text>
</comment>
<keyword evidence="2" id="KW-1133">Transmembrane helix</keyword>
<keyword evidence="2" id="KW-0812">Transmembrane</keyword>
<accession>A0A7W8G0Z0</accession>
<dbReference type="Proteomes" id="UP000521199">
    <property type="component" value="Unassembled WGS sequence"/>
</dbReference>
<keyword evidence="2" id="KW-0472">Membrane</keyword>
<feature type="compositionally biased region" description="Low complexity" evidence="1">
    <location>
        <begin position="158"/>
        <end position="169"/>
    </location>
</feature>
<keyword evidence="4" id="KW-1185">Reference proteome</keyword>
<feature type="compositionally biased region" description="Basic and acidic residues" evidence="1">
    <location>
        <begin position="146"/>
        <end position="156"/>
    </location>
</feature>
<organism evidence="3 4">
    <name type="scientific">Chiayiivirga flava</name>
    <dbReference type="NCBI Taxonomy" id="659595"/>
    <lineage>
        <taxon>Bacteria</taxon>
        <taxon>Pseudomonadati</taxon>
        <taxon>Pseudomonadota</taxon>
        <taxon>Gammaproteobacteria</taxon>
        <taxon>Lysobacterales</taxon>
        <taxon>Lysobacteraceae</taxon>
        <taxon>Chiayiivirga</taxon>
    </lineage>
</organism>
<gene>
    <name evidence="3" type="ORF">HNQ52_003233</name>
</gene>
<feature type="transmembrane region" description="Helical" evidence="2">
    <location>
        <begin position="31"/>
        <end position="53"/>
    </location>
</feature>
<dbReference type="EMBL" id="JACHHP010000007">
    <property type="protein sequence ID" value="MBB5209661.1"/>
    <property type="molecule type" value="Genomic_DNA"/>
</dbReference>